<dbReference type="AlphaFoldDB" id="A0A037ZL19"/>
<dbReference type="Proteomes" id="UP000026249">
    <property type="component" value="Unassembled WGS sequence"/>
</dbReference>
<evidence type="ECO:0000313" key="1">
    <source>
        <dbReference type="EMBL" id="KAJ57146.1"/>
    </source>
</evidence>
<comment type="caution">
    <text evidence="1">The sequence shown here is derived from an EMBL/GenBank/DDBJ whole genome shotgun (WGS) entry which is preliminary data.</text>
</comment>
<evidence type="ECO:0000313" key="2">
    <source>
        <dbReference type="Proteomes" id="UP000026249"/>
    </source>
</evidence>
<dbReference type="RefSeq" id="WP_035255391.1">
    <property type="nucleotide sequence ID" value="NZ_JFKE01000001.1"/>
</dbReference>
<protein>
    <submittedName>
        <fullName evidence="1">Uncharacterized protein</fullName>
    </submittedName>
</protein>
<gene>
    <name evidence="1" type="ORF">ACMU_01240</name>
</gene>
<proteinExistence type="predicted"/>
<name>A0A037ZL19_9RHOB</name>
<dbReference type="OrthoDB" id="7870861at2"/>
<organism evidence="1 2">
    <name type="scientific">Actibacterium mucosum KCTC 23349</name>
    <dbReference type="NCBI Taxonomy" id="1454373"/>
    <lineage>
        <taxon>Bacteria</taxon>
        <taxon>Pseudomonadati</taxon>
        <taxon>Pseudomonadota</taxon>
        <taxon>Alphaproteobacteria</taxon>
        <taxon>Rhodobacterales</taxon>
        <taxon>Roseobacteraceae</taxon>
        <taxon>Actibacterium</taxon>
    </lineage>
</organism>
<keyword evidence="2" id="KW-1185">Reference proteome</keyword>
<accession>A0A037ZL19</accession>
<dbReference type="EMBL" id="JFKE01000001">
    <property type="protein sequence ID" value="KAJ57146.1"/>
    <property type="molecule type" value="Genomic_DNA"/>
</dbReference>
<sequence>MKRHPIDQTKPRLNGARLTRFLRLERSGMPRPATVSLQRRPADLREGRMLKAFAMVERRNAI</sequence>
<dbReference type="STRING" id="1454373.ACMU_01240"/>
<reference evidence="1 2" key="1">
    <citation type="submission" date="2014-03" db="EMBL/GenBank/DDBJ databases">
        <title>Draft Genome Sequence of Actibacterium mucosum KCTC 23349, a Marine Alphaproteobacterium with Complex Ionic Requirements Isolated from Mediterranean Seawater at Malvarrosa Beach, Valencia, Spain.</title>
        <authorList>
            <person name="Arahal D.R."/>
            <person name="Shao Z."/>
            <person name="Lai Q."/>
            <person name="Pujalte M.J."/>
        </authorList>
    </citation>
    <scope>NUCLEOTIDE SEQUENCE [LARGE SCALE GENOMIC DNA]</scope>
    <source>
        <strain evidence="1 2">KCTC 23349</strain>
    </source>
</reference>